<evidence type="ECO:0000313" key="2">
    <source>
        <dbReference type="Proteomes" id="UP000887116"/>
    </source>
</evidence>
<keyword evidence="2" id="KW-1185">Reference proteome</keyword>
<comment type="caution">
    <text evidence="1">The sequence shown here is derived from an EMBL/GenBank/DDBJ whole genome shotgun (WGS) entry which is preliminary data.</text>
</comment>
<reference evidence="1" key="1">
    <citation type="submission" date="2020-07" db="EMBL/GenBank/DDBJ databases">
        <title>Multicomponent nature underlies the extraordinary mechanical properties of spider dragline silk.</title>
        <authorList>
            <person name="Kono N."/>
            <person name="Nakamura H."/>
            <person name="Mori M."/>
            <person name="Yoshida Y."/>
            <person name="Ohtoshi R."/>
            <person name="Malay A.D."/>
            <person name="Moran D.A.P."/>
            <person name="Tomita M."/>
            <person name="Numata K."/>
            <person name="Arakawa K."/>
        </authorList>
    </citation>
    <scope>NUCLEOTIDE SEQUENCE</scope>
</reference>
<dbReference type="Proteomes" id="UP000887116">
    <property type="component" value="Unassembled WGS sequence"/>
</dbReference>
<dbReference type="AlphaFoldDB" id="A0A8X6H4B3"/>
<name>A0A8X6H4B3_TRICU</name>
<proteinExistence type="predicted"/>
<sequence>MLLTISLIDSDFGDAKDTLPLLNGFVKENKPKEPIGTSWPVAAFLLVNAALGAGVLNYPYAYDKAGGVFFAAFLQIVRPFESVPF</sequence>
<evidence type="ECO:0000313" key="1">
    <source>
        <dbReference type="EMBL" id="GFR14900.1"/>
    </source>
</evidence>
<protein>
    <submittedName>
        <fullName evidence="1">Uncharacterized protein</fullName>
    </submittedName>
</protein>
<dbReference type="EMBL" id="BMAO01007276">
    <property type="protein sequence ID" value="GFR14900.1"/>
    <property type="molecule type" value="Genomic_DNA"/>
</dbReference>
<accession>A0A8X6H4B3</accession>
<gene>
    <name evidence="1" type="ORF">TNCT_339431</name>
</gene>
<organism evidence="1 2">
    <name type="scientific">Trichonephila clavata</name>
    <name type="common">Joro spider</name>
    <name type="synonym">Nephila clavata</name>
    <dbReference type="NCBI Taxonomy" id="2740835"/>
    <lineage>
        <taxon>Eukaryota</taxon>
        <taxon>Metazoa</taxon>
        <taxon>Ecdysozoa</taxon>
        <taxon>Arthropoda</taxon>
        <taxon>Chelicerata</taxon>
        <taxon>Arachnida</taxon>
        <taxon>Araneae</taxon>
        <taxon>Araneomorphae</taxon>
        <taxon>Entelegynae</taxon>
        <taxon>Araneoidea</taxon>
        <taxon>Nephilidae</taxon>
        <taxon>Trichonephila</taxon>
    </lineage>
</organism>